<feature type="signal peptide" evidence="2">
    <location>
        <begin position="1"/>
        <end position="31"/>
    </location>
</feature>
<gene>
    <name evidence="5" type="primary">LOC110778812</name>
</gene>
<proteinExistence type="predicted"/>
<evidence type="ECO:0000313" key="5">
    <source>
        <dbReference type="RefSeq" id="XP_021839058.2"/>
    </source>
</evidence>
<sequence length="295" mass="32193">METFPSDLELTAVSALLLLSTSISLPTTTTTTTTTTTNSLLKLQDDSVVVFERKLSEKSEEVGANSLSKLKDDSVIFFERISSEESEKVETIIYEKSSDTTPCRSSLTSDHSVSTHRSMLMASAVAQYREMKVKIARRARSKVIYRGYNNGHKLAPKNWATPQANKQKMASNSQAVTEGTTTTETSCLSSGGTSDISSARNRGKVAGAVVVEQKRRRGTGPSYISRRAEAILRLLSCKGCASEVRIRQLLGDSPDTSKALRMLLRMDEVKRSGAGGRVDPFIYMIAAESDCSIVQ</sequence>
<dbReference type="InterPro" id="IPR057523">
    <property type="entry name" value="HTH_74"/>
</dbReference>
<feature type="chain" id="PRO_5046293360" description="HTH three-helical bundle domain-containing protein" evidence="2">
    <location>
        <begin position="32"/>
        <end position="295"/>
    </location>
</feature>
<feature type="region of interest" description="Disordered" evidence="1">
    <location>
        <begin position="170"/>
        <end position="199"/>
    </location>
</feature>
<dbReference type="PANTHER" id="PTHR34799">
    <property type="entry name" value="OS07G0656300 PROTEIN"/>
    <property type="match status" value="1"/>
</dbReference>
<accession>A0A9R0HY98</accession>
<dbReference type="GeneID" id="110778812"/>
<reference evidence="4" key="1">
    <citation type="journal article" date="2021" name="Nat. Commun.">
        <title>Genomic analyses provide insights into spinach domestication and the genetic basis of agronomic traits.</title>
        <authorList>
            <person name="Cai X."/>
            <person name="Sun X."/>
            <person name="Xu C."/>
            <person name="Sun H."/>
            <person name="Wang X."/>
            <person name="Ge C."/>
            <person name="Zhang Z."/>
            <person name="Wang Q."/>
            <person name="Fei Z."/>
            <person name="Jiao C."/>
            <person name="Wang Q."/>
        </authorList>
    </citation>
    <scope>NUCLEOTIDE SEQUENCE [LARGE SCALE GENOMIC DNA]</scope>
    <source>
        <strain evidence="4">cv. Varoflay</strain>
    </source>
</reference>
<dbReference type="Proteomes" id="UP000813463">
    <property type="component" value="Chromosome 3"/>
</dbReference>
<dbReference type="RefSeq" id="XP_021839058.2">
    <property type="nucleotide sequence ID" value="XM_021983366.2"/>
</dbReference>
<dbReference type="Pfam" id="PF25370">
    <property type="entry name" value="HTH_74"/>
    <property type="match status" value="1"/>
</dbReference>
<reference evidence="5" key="2">
    <citation type="submission" date="2025-08" db="UniProtKB">
        <authorList>
            <consortium name="RefSeq"/>
        </authorList>
    </citation>
    <scope>IDENTIFICATION</scope>
    <source>
        <tissue evidence="5">Leaf</tissue>
    </source>
</reference>
<feature type="domain" description="HTH three-helical bundle" evidence="3">
    <location>
        <begin position="221"/>
        <end position="262"/>
    </location>
</feature>
<name>A0A9R0HY98_SPIOL</name>
<dbReference type="KEGG" id="soe:110778812"/>
<organism evidence="4 5">
    <name type="scientific">Spinacia oleracea</name>
    <name type="common">Spinach</name>
    <dbReference type="NCBI Taxonomy" id="3562"/>
    <lineage>
        <taxon>Eukaryota</taxon>
        <taxon>Viridiplantae</taxon>
        <taxon>Streptophyta</taxon>
        <taxon>Embryophyta</taxon>
        <taxon>Tracheophyta</taxon>
        <taxon>Spermatophyta</taxon>
        <taxon>Magnoliopsida</taxon>
        <taxon>eudicotyledons</taxon>
        <taxon>Gunneridae</taxon>
        <taxon>Pentapetalae</taxon>
        <taxon>Caryophyllales</taxon>
        <taxon>Chenopodiaceae</taxon>
        <taxon>Chenopodioideae</taxon>
        <taxon>Anserineae</taxon>
        <taxon>Spinacia</taxon>
    </lineage>
</organism>
<dbReference type="AlphaFoldDB" id="A0A9R0HY98"/>
<keyword evidence="2" id="KW-0732">Signal</keyword>
<evidence type="ECO:0000313" key="4">
    <source>
        <dbReference type="Proteomes" id="UP000813463"/>
    </source>
</evidence>
<protein>
    <recommendedName>
        <fullName evidence="3">HTH three-helical bundle domain-containing protein</fullName>
    </recommendedName>
</protein>
<dbReference type="PANTHER" id="PTHR34799:SF2">
    <property type="entry name" value="OS07G0656300 PROTEIN"/>
    <property type="match status" value="1"/>
</dbReference>
<feature type="compositionally biased region" description="Low complexity" evidence="1">
    <location>
        <begin position="177"/>
        <end position="194"/>
    </location>
</feature>
<evidence type="ECO:0000259" key="3">
    <source>
        <dbReference type="Pfam" id="PF25370"/>
    </source>
</evidence>
<evidence type="ECO:0000256" key="1">
    <source>
        <dbReference type="SAM" id="MobiDB-lite"/>
    </source>
</evidence>
<evidence type="ECO:0000256" key="2">
    <source>
        <dbReference type="SAM" id="SignalP"/>
    </source>
</evidence>
<keyword evidence="4" id="KW-1185">Reference proteome</keyword>